<dbReference type="EMBL" id="JACCBK010000001">
    <property type="protein sequence ID" value="NYD86367.1"/>
    <property type="molecule type" value="Genomic_DNA"/>
</dbReference>
<keyword evidence="5 8" id="KW-0812">Transmembrane</keyword>
<evidence type="ECO:0000313" key="10">
    <source>
        <dbReference type="EMBL" id="NYD86367.1"/>
    </source>
</evidence>
<keyword evidence="6 8" id="KW-1133">Transmembrane helix</keyword>
<dbReference type="EMBL" id="BONN01000004">
    <property type="protein sequence ID" value="GIG32742.1"/>
    <property type="molecule type" value="Genomic_DNA"/>
</dbReference>
<name>A0A7Y9FG33_9CELL</name>
<feature type="transmembrane region" description="Helical" evidence="8">
    <location>
        <begin position="44"/>
        <end position="62"/>
    </location>
</feature>
<keyword evidence="4" id="KW-1003">Cell membrane</keyword>
<evidence type="ECO:0000256" key="1">
    <source>
        <dbReference type="ARBA" id="ARBA00004651"/>
    </source>
</evidence>
<protein>
    <submittedName>
        <fullName evidence="9">Ferric enterobactin transporter FepD</fullName>
    </submittedName>
    <submittedName>
        <fullName evidence="10">Iron complex transport system permease protein</fullName>
    </submittedName>
</protein>
<feature type="transmembrane region" description="Helical" evidence="8">
    <location>
        <begin position="294"/>
        <end position="312"/>
    </location>
</feature>
<proteinExistence type="inferred from homology"/>
<organism evidence="10 11">
    <name type="scientific">Cellulomonas oligotrophica</name>
    <dbReference type="NCBI Taxonomy" id="931536"/>
    <lineage>
        <taxon>Bacteria</taxon>
        <taxon>Bacillati</taxon>
        <taxon>Actinomycetota</taxon>
        <taxon>Actinomycetes</taxon>
        <taxon>Micrococcales</taxon>
        <taxon>Cellulomonadaceae</taxon>
        <taxon>Cellulomonas</taxon>
    </lineage>
</organism>
<evidence type="ECO:0000256" key="2">
    <source>
        <dbReference type="ARBA" id="ARBA00007935"/>
    </source>
</evidence>
<keyword evidence="3" id="KW-0813">Transport</keyword>
<evidence type="ECO:0000256" key="5">
    <source>
        <dbReference type="ARBA" id="ARBA00022692"/>
    </source>
</evidence>
<evidence type="ECO:0000313" key="12">
    <source>
        <dbReference type="Proteomes" id="UP000618382"/>
    </source>
</evidence>
<feature type="transmembrane region" description="Helical" evidence="8">
    <location>
        <begin position="102"/>
        <end position="120"/>
    </location>
</feature>
<gene>
    <name evidence="9" type="primary">fepD</name>
    <name evidence="10" type="ORF">BKA21_001916</name>
    <name evidence="9" type="ORF">Col01nite_19010</name>
</gene>
<comment type="similarity">
    <text evidence="2">Belongs to the binding-protein-dependent transport system permease family. FecCD subfamily.</text>
</comment>
<reference evidence="9 12" key="2">
    <citation type="submission" date="2021-01" db="EMBL/GenBank/DDBJ databases">
        <title>Whole genome shotgun sequence of Cellulomonas oligotrophica NBRC 109435.</title>
        <authorList>
            <person name="Komaki H."/>
            <person name="Tamura T."/>
        </authorList>
    </citation>
    <scope>NUCLEOTIDE SEQUENCE [LARGE SCALE GENOMIC DNA]</scope>
    <source>
        <strain evidence="9 12">NBRC 109435</strain>
    </source>
</reference>
<dbReference type="InterPro" id="IPR037294">
    <property type="entry name" value="ABC_BtuC-like"/>
</dbReference>
<dbReference type="Pfam" id="PF01032">
    <property type="entry name" value="FecCD"/>
    <property type="match status" value="1"/>
</dbReference>
<evidence type="ECO:0000313" key="11">
    <source>
        <dbReference type="Proteomes" id="UP000577956"/>
    </source>
</evidence>
<dbReference type="PANTHER" id="PTHR30472">
    <property type="entry name" value="FERRIC ENTEROBACTIN TRANSPORT SYSTEM PERMEASE PROTEIN"/>
    <property type="match status" value="1"/>
</dbReference>
<comment type="subcellular location">
    <subcellularLocation>
        <location evidence="1">Cell membrane</location>
        <topology evidence="1">Multi-pass membrane protein</topology>
    </subcellularLocation>
</comment>
<dbReference type="GO" id="GO:0022857">
    <property type="term" value="F:transmembrane transporter activity"/>
    <property type="evidence" value="ECO:0007669"/>
    <property type="project" value="InterPro"/>
</dbReference>
<dbReference type="RefSeq" id="WP_239072875.1">
    <property type="nucleotide sequence ID" value="NZ_BAABFI010000001.1"/>
</dbReference>
<evidence type="ECO:0000256" key="7">
    <source>
        <dbReference type="ARBA" id="ARBA00023136"/>
    </source>
</evidence>
<keyword evidence="12" id="KW-1185">Reference proteome</keyword>
<feature type="transmembrane region" description="Helical" evidence="8">
    <location>
        <begin position="222"/>
        <end position="246"/>
    </location>
</feature>
<evidence type="ECO:0000256" key="4">
    <source>
        <dbReference type="ARBA" id="ARBA00022475"/>
    </source>
</evidence>
<dbReference type="AlphaFoldDB" id="A0A7Y9FG33"/>
<comment type="caution">
    <text evidence="10">The sequence shown here is derived from an EMBL/GenBank/DDBJ whole genome shotgun (WGS) entry which is preliminary data.</text>
</comment>
<reference evidence="10 11" key="1">
    <citation type="submission" date="2020-07" db="EMBL/GenBank/DDBJ databases">
        <title>Sequencing the genomes of 1000 actinobacteria strains.</title>
        <authorList>
            <person name="Klenk H.-P."/>
        </authorList>
    </citation>
    <scope>NUCLEOTIDE SEQUENCE [LARGE SCALE GENOMIC DNA]</scope>
    <source>
        <strain evidence="10 11">DSM 24482</strain>
    </source>
</reference>
<dbReference type="InterPro" id="IPR000522">
    <property type="entry name" value="ABC_transptr_permease_BtuC"/>
</dbReference>
<evidence type="ECO:0000256" key="6">
    <source>
        <dbReference type="ARBA" id="ARBA00022989"/>
    </source>
</evidence>
<feature type="transmembrane region" description="Helical" evidence="8">
    <location>
        <begin position="74"/>
        <end position="96"/>
    </location>
</feature>
<dbReference type="PANTHER" id="PTHR30472:SF1">
    <property type="entry name" value="FE(3+) DICITRATE TRANSPORT SYSTEM PERMEASE PROTEIN FECC-RELATED"/>
    <property type="match status" value="1"/>
</dbReference>
<accession>A0A7Y9FG33</accession>
<dbReference type="Proteomes" id="UP000618382">
    <property type="component" value="Unassembled WGS sequence"/>
</dbReference>
<sequence length="320" mass="31168">MLLALLSLAVGSHPVPLGTAWHAVVAFDPADDGQLIVRTLRVPRTLLAVLVGAALGTAGALVQALTRNPLAEPGLLGVNAGAAAAVVTAILALGVSTPLGRLPFALAGSAAAAALVLALGGGPRGGGPGGGSRVQLVLAGTAISVVLAAYTSTVTINEPDVFDVFRLWVVGSLQGRGTDVLLVTAPLVLAGLVLALGVAGSLDALALGADTGAALGASVRRTWVLTAVAVVVLAAAATAAAGPIAFVGLAAPHAARALTGPAHRRLLPVSALLGACTLLAADVVGRVVAVPSEVQAGIVAALVGAPVFVHLVRSRRVAGL</sequence>
<keyword evidence="7 8" id="KW-0472">Membrane</keyword>
<dbReference type="GO" id="GO:0005886">
    <property type="term" value="C:plasma membrane"/>
    <property type="evidence" value="ECO:0007669"/>
    <property type="project" value="UniProtKB-SubCell"/>
</dbReference>
<dbReference type="SUPFAM" id="SSF81345">
    <property type="entry name" value="ABC transporter involved in vitamin B12 uptake, BtuC"/>
    <property type="match status" value="1"/>
</dbReference>
<evidence type="ECO:0000313" key="9">
    <source>
        <dbReference type="EMBL" id="GIG32742.1"/>
    </source>
</evidence>
<dbReference type="CDD" id="cd06550">
    <property type="entry name" value="TM_ABC_iron-siderophores_like"/>
    <property type="match status" value="1"/>
</dbReference>
<dbReference type="Gene3D" id="1.10.3470.10">
    <property type="entry name" value="ABC transporter involved in vitamin B12 uptake, BtuC"/>
    <property type="match status" value="1"/>
</dbReference>
<feature type="transmembrane region" description="Helical" evidence="8">
    <location>
        <begin position="180"/>
        <end position="202"/>
    </location>
</feature>
<dbReference type="GO" id="GO:0033214">
    <property type="term" value="P:siderophore-iron import into cell"/>
    <property type="evidence" value="ECO:0007669"/>
    <property type="project" value="TreeGrafter"/>
</dbReference>
<dbReference type="Proteomes" id="UP000577956">
    <property type="component" value="Unassembled WGS sequence"/>
</dbReference>
<evidence type="ECO:0000256" key="8">
    <source>
        <dbReference type="SAM" id="Phobius"/>
    </source>
</evidence>
<evidence type="ECO:0000256" key="3">
    <source>
        <dbReference type="ARBA" id="ARBA00022448"/>
    </source>
</evidence>